<dbReference type="PANTHER" id="PTHR42837:SF2">
    <property type="entry name" value="MEMBRANE METALLOPROTEASE ARASP2, CHLOROPLASTIC-RELATED"/>
    <property type="match status" value="1"/>
</dbReference>
<evidence type="ECO:0000256" key="1">
    <source>
        <dbReference type="ARBA" id="ARBA00001947"/>
    </source>
</evidence>
<dbReference type="Proteomes" id="UP000003937">
    <property type="component" value="Chromosome"/>
</dbReference>
<dbReference type="AlphaFoldDB" id="J3TGY2"/>
<evidence type="ECO:0000256" key="7">
    <source>
        <dbReference type="ARBA" id="ARBA00022833"/>
    </source>
</evidence>
<proteinExistence type="inferred from homology"/>
<dbReference type="NCBIfam" id="TIGR00054">
    <property type="entry name" value="RIP metalloprotease RseP"/>
    <property type="match status" value="1"/>
</dbReference>
<keyword evidence="7 11" id="KW-0862">Zinc</keyword>
<dbReference type="GO" id="GO:0046872">
    <property type="term" value="F:metal ion binding"/>
    <property type="evidence" value="ECO:0007669"/>
    <property type="project" value="UniProtKB-KW"/>
</dbReference>
<feature type="transmembrane region" description="Helical" evidence="11">
    <location>
        <begin position="388"/>
        <end position="406"/>
    </location>
</feature>
<keyword evidence="8 11" id="KW-1133">Transmembrane helix</keyword>
<evidence type="ECO:0000256" key="6">
    <source>
        <dbReference type="ARBA" id="ARBA00022801"/>
    </source>
</evidence>
<keyword evidence="5 11" id="KW-0812">Transmembrane</keyword>
<keyword evidence="10 11" id="KW-0472">Membrane</keyword>
<evidence type="ECO:0000256" key="9">
    <source>
        <dbReference type="ARBA" id="ARBA00023049"/>
    </source>
</evidence>
<feature type="domain" description="PDZ" evidence="12">
    <location>
        <begin position="185"/>
        <end position="232"/>
    </location>
</feature>
<comment type="subcellular location">
    <subcellularLocation>
        <location evidence="2">Membrane</location>
        <topology evidence="2">Multi-pass membrane protein</topology>
    </subcellularLocation>
</comment>
<dbReference type="InterPro" id="IPR036034">
    <property type="entry name" value="PDZ_sf"/>
</dbReference>
<dbReference type="KEGG" id="sehc:A35E_00503"/>
<dbReference type="EC" id="3.4.24.-" evidence="11"/>
<evidence type="ECO:0000256" key="5">
    <source>
        <dbReference type="ARBA" id="ARBA00022692"/>
    </source>
</evidence>
<dbReference type="InterPro" id="IPR008915">
    <property type="entry name" value="Peptidase_M50"/>
</dbReference>
<keyword evidence="11" id="KW-0479">Metal-binding</keyword>
<evidence type="ECO:0000256" key="2">
    <source>
        <dbReference type="ARBA" id="ARBA00004141"/>
    </source>
</evidence>
<evidence type="ECO:0000256" key="11">
    <source>
        <dbReference type="RuleBase" id="RU362031"/>
    </source>
</evidence>
<dbReference type="SUPFAM" id="SSF50156">
    <property type="entry name" value="PDZ domain-like"/>
    <property type="match status" value="1"/>
</dbReference>
<dbReference type="CDD" id="cd06163">
    <property type="entry name" value="S2P-M50_PDZ_RseP-like"/>
    <property type="match status" value="1"/>
</dbReference>
<evidence type="ECO:0000256" key="3">
    <source>
        <dbReference type="ARBA" id="ARBA00007931"/>
    </source>
</evidence>
<keyword evidence="9 11" id="KW-0482">Metalloprotease</keyword>
<dbReference type="Pfam" id="PF02163">
    <property type="entry name" value="Peptidase_M50"/>
    <property type="match status" value="1"/>
</dbReference>
<dbReference type="STRING" id="134287.A35E_00503"/>
<reference evidence="13 14" key="1">
    <citation type="journal article" date="2012" name="Mol. Biol. Evol.">
        <title>Genome reduction and co-evolution between the primary and secondary bacterial symbionts of psyllids.</title>
        <authorList>
            <person name="Sloan D.B."/>
            <person name="Moran N.A."/>
        </authorList>
    </citation>
    <scope>NUCLEOTIDE SEQUENCE [LARGE SCALE GENOMIC DNA]</scope>
    <source>
        <strain evidence="13">Hcub_S</strain>
    </source>
</reference>
<comment type="cofactor">
    <cofactor evidence="1 11">
        <name>Zn(2+)</name>
        <dbReference type="ChEBI" id="CHEBI:29105"/>
    </cofactor>
</comment>
<dbReference type="OrthoDB" id="9782003at2"/>
<dbReference type="HOGENOM" id="CLU_025778_0_2_6"/>
<keyword evidence="6 11" id="KW-0378">Hydrolase</keyword>
<accession>J3TGY2</accession>
<dbReference type="PROSITE" id="PS50106">
    <property type="entry name" value="PDZ"/>
    <property type="match status" value="1"/>
</dbReference>
<dbReference type="RefSeq" id="WP_014889089.1">
    <property type="nucleotide sequence ID" value="NC_018420.1"/>
</dbReference>
<dbReference type="InterPro" id="IPR001478">
    <property type="entry name" value="PDZ"/>
</dbReference>
<dbReference type="InterPro" id="IPR004387">
    <property type="entry name" value="Pept_M50_Zn"/>
</dbReference>
<name>J3TGY2_9ENTR</name>
<dbReference type="SMART" id="SM00228">
    <property type="entry name" value="PDZ"/>
    <property type="match status" value="1"/>
</dbReference>
<gene>
    <name evidence="13" type="ORF">A35E_00503</name>
</gene>
<dbReference type="PATRIC" id="fig|134287.3.peg.475"/>
<evidence type="ECO:0000256" key="10">
    <source>
        <dbReference type="ARBA" id="ARBA00023136"/>
    </source>
</evidence>
<dbReference type="Pfam" id="PF17820">
    <property type="entry name" value="PDZ_6"/>
    <property type="match status" value="1"/>
</dbReference>
<dbReference type="GO" id="GO:0016020">
    <property type="term" value="C:membrane"/>
    <property type="evidence" value="ECO:0007669"/>
    <property type="project" value="UniProtKB-SubCell"/>
</dbReference>
<keyword evidence="14" id="KW-1185">Reference proteome</keyword>
<evidence type="ECO:0000259" key="12">
    <source>
        <dbReference type="PROSITE" id="PS50106"/>
    </source>
</evidence>
<dbReference type="PANTHER" id="PTHR42837">
    <property type="entry name" value="REGULATOR OF SIGMA-E PROTEASE RSEP"/>
    <property type="match status" value="1"/>
</dbReference>
<protein>
    <recommendedName>
        <fullName evidence="11">Zinc metalloprotease</fullName>
        <ecNumber evidence="11">3.4.24.-</ecNumber>
    </recommendedName>
</protein>
<comment type="similarity">
    <text evidence="3 11">Belongs to the peptidase M50B family.</text>
</comment>
<evidence type="ECO:0000313" key="13">
    <source>
        <dbReference type="EMBL" id="AFP85792.1"/>
    </source>
</evidence>
<dbReference type="GO" id="GO:0006508">
    <property type="term" value="P:proteolysis"/>
    <property type="evidence" value="ECO:0007669"/>
    <property type="project" value="UniProtKB-KW"/>
</dbReference>
<dbReference type="InterPro" id="IPR041489">
    <property type="entry name" value="PDZ_6"/>
</dbReference>
<feature type="transmembrane region" description="Helical" evidence="11">
    <location>
        <begin position="99"/>
        <end position="124"/>
    </location>
</feature>
<sequence precursor="true">MLHFFWNFSTFLLAMGMLITVHELGHFLVARCCKVTVECFSIGFGKAIFRWRDRLGTEYIIAAIPLGGYVKMLDEQTSNILPENRYRAFNQKSICQRAAIIAAGPIFNCLFATLLYWIIFLIGIPISQPVINTSMANKYENLSPISLKPVKHVKDFNIHDSQIDKKAYNNDESLVSILQELKNHLVISEIQPHSAAMKSGLQVGDTIIAVNDIKMTSWEKFICIIRDNPGRILKIGILRKNELFNITLQPDSKLVGKDKMEGFIGILPSISFSPLDLKTIQQYSPIEAFHLAVKKTCYIIYLTINMLSKLITGHVNLNNLNGPISIAKHAGISADYGIICYLMFLALMSINLGVVNLFPLPVLDGGHLIFLILEKLKGKAISTRMQNFSYRIGSIVLILLMGLAIFNDICKL</sequence>
<evidence type="ECO:0000313" key="14">
    <source>
        <dbReference type="Proteomes" id="UP000003937"/>
    </source>
</evidence>
<keyword evidence="4 13" id="KW-0645">Protease</keyword>
<dbReference type="Gene3D" id="2.30.42.10">
    <property type="match status" value="1"/>
</dbReference>
<evidence type="ECO:0000256" key="4">
    <source>
        <dbReference type="ARBA" id="ARBA00022670"/>
    </source>
</evidence>
<feature type="transmembrane region" description="Helical" evidence="11">
    <location>
        <begin position="6"/>
        <end position="24"/>
    </location>
</feature>
<dbReference type="GO" id="GO:0004222">
    <property type="term" value="F:metalloendopeptidase activity"/>
    <property type="evidence" value="ECO:0007669"/>
    <property type="project" value="InterPro"/>
</dbReference>
<dbReference type="EMBL" id="CP003547">
    <property type="protein sequence ID" value="AFP85792.1"/>
    <property type="molecule type" value="Genomic_DNA"/>
</dbReference>
<evidence type="ECO:0000256" key="8">
    <source>
        <dbReference type="ARBA" id="ARBA00022989"/>
    </source>
</evidence>
<organism evidence="13 14">
    <name type="scientific">secondary endosymbiont of Heteropsylla cubana</name>
    <dbReference type="NCBI Taxonomy" id="134287"/>
    <lineage>
        <taxon>Bacteria</taxon>
        <taxon>Pseudomonadati</taxon>
        <taxon>Pseudomonadota</taxon>
        <taxon>Gammaproteobacteria</taxon>
        <taxon>Enterobacterales</taxon>
        <taxon>Enterobacteriaceae</taxon>
        <taxon>aphid secondary symbionts</taxon>
    </lineage>
</organism>